<dbReference type="RefSeq" id="WP_079421228.1">
    <property type="nucleotide sequence ID" value="NZ_MBTG01000072.1"/>
</dbReference>
<name>A0A1V4H6Z9_9BACL</name>
<protein>
    <submittedName>
        <fullName evidence="1">Uncharacterized protein</fullName>
    </submittedName>
</protein>
<sequence length="74" mass="8459">MAKKLDAYTLNLIKEALAKLDVTYKKVNIDLENGHISEELTSMNIQNLLELGKGLSKERAQAWARDVEEARNDW</sequence>
<evidence type="ECO:0000313" key="2">
    <source>
        <dbReference type="Proteomes" id="UP000190626"/>
    </source>
</evidence>
<dbReference type="EMBL" id="MBTG01000072">
    <property type="protein sequence ID" value="OPH46904.1"/>
    <property type="molecule type" value="Genomic_DNA"/>
</dbReference>
<dbReference type="Proteomes" id="UP000190626">
    <property type="component" value="Unassembled WGS sequence"/>
</dbReference>
<comment type="caution">
    <text evidence="1">The sequence shown here is derived from an EMBL/GenBank/DDBJ whole genome shotgun (WGS) entry which is preliminary data.</text>
</comment>
<accession>A0A1V4H6Z9</accession>
<organism evidence="1 2">
    <name type="scientific">Paenibacillus ferrarius</name>
    <dbReference type="NCBI Taxonomy" id="1469647"/>
    <lineage>
        <taxon>Bacteria</taxon>
        <taxon>Bacillati</taxon>
        <taxon>Bacillota</taxon>
        <taxon>Bacilli</taxon>
        <taxon>Bacillales</taxon>
        <taxon>Paenibacillaceae</taxon>
        <taxon>Paenibacillus</taxon>
    </lineage>
</organism>
<reference evidence="2" key="1">
    <citation type="submission" date="2016-07" db="EMBL/GenBank/DDBJ databases">
        <authorList>
            <person name="Florea S."/>
            <person name="Webb J.S."/>
            <person name="Jaromczyk J."/>
            <person name="Schardl C.L."/>
        </authorList>
    </citation>
    <scope>NUCLEOTIDE SEQUENCE [LARGE SCALE GENOMIC DNA]</scope>
    <source>
        <strain evidence="2">CY1</strain>
    </source>
</reference>
<gene>
    <name evidence="1" type="ORF">BC351_13345</name>
</gene>
<dbReference type="AlphaFoldDB" id="A0A1V4H6Z9"/>
<proteinExistence type="predicted"/>
<dbReference type="OrthoDB" id="2628390at2"/>
<evidence type="ECO:0000313" key="1">
    <source>
        <dbReference type="EMBL" id="OPH46904.1"/>
    </source>
</evidence>
<keyword evidence="2" id="KW-1185">Reference proteome</keyword>